<evidence type="ECO:0000259" key="2">
    <source>
        <dbReference type="SMART" id="SM00743"/>
    </source>
</evidence>
<dbReference type="OrthoDB" id="433924at2759"/>
<feature type="region of interest" description="Disordered" evidence="1">
    <location>
        <begin position="1942"/>
        <end position="2132"/>
    </location>
</feature>
<organism evidence="3 4">
    <name type="scientific">Morella rubra</name>
    <name type="common">Chinese bayberry</name>
    <dbReference type="NCBI Taxonomy" id="262757"/>
    <lineage>
        <taxon>Eukaryota</taxon>
        <taxon>Viridiplantae</taxon>
        <taxon>Streptophyta</taxon>
        <taxon>Embryophyta</taxon>
        <taxon>Tracheophyta</taxon>
        <taxon>Spermatophyta</taxon>
        <taxon>Magnoliopsida</taxon>
        <taxon>eudicotyledons</taxon>
        <taxon>Gunneridae</taxon>
        <taxon>Pentapetalae</taxon>
        <taxon>rosids</taxon>
        <taxon>fabids</taxon>
        <taxon>Fagales</taxon>
        <taxon>Myricaceae</taxon>
        <taxon>Morella</taxon>
    </lineage>
</organism>
<dbReference type="EMBL" id="RXIC02000022">
    <property type="protein sequence ID" value="KAB1217004.1"/>
    <property type="molecule type" value="Genomic_DNA"/>
</dbReference>
<feature type="compositionally biased region" description="Polar residues" evidence="1">
    <location>
        <begin position="937"/>
        <end position="965"/>
    </location>
</feature>
<feature type="compositionally biased region" description="Polar residues" evidence="1">
    <location>
        <begin position="2068"/>
        <end position="2079"/>
    </location>
</feature>
<sequence>MDYDDKDFQSQNLHLAGEGSTKFPPVLRPYALPKFEFDDSLQGHLRFDSLVETEVFLGIESNEDNRWIEDFSRGSSGIEFSSSAAESCSIARHNNVWSEATSSESVEMLLKSVGQEEIIPRQTIVKELDECDELGCLTKQMEPNPVHDGNILPKTGDVADVQSILPQDEIPENFSGLKGDILVEQPCVEDTSQSHEHEFAMDGTSVELHPNAVGVTSGLPVKGESLLADGKLNDGNRRDVDNLADEYMDDRAHEDTSASMMQVDNVVPDACNIIASGDEVNNQDVQHQVVDISNMDSDRVQPGNSRQEEEFHVLSKEADMNNKKLDGYGAHLEHLGLTLKDESVEGGNSTGGRISNVEEISTMVLNGDSHLHMVERCSEDVGSGIPDEAGNFDNAVLTKDTEVCDPSKINQHEVSPLASKDGSSNEGYAVVVSNPKVSLTYGQETVVEKDDLLETEFLSETHETKSLEVVRDASRVSKENLIAEDHKSSFKGSESTQTCEEEKIYGEGNARKCDVEEPVSEKESTKLPCDSSGVDCGVGGSLIIDKGVGSSSFREGSTGNECIYSKLQFDATCANESASNAILENAKVSSCDPIAGVLLPSGNGVTADAVISCKEVQMIASSAVELLHTDKKEPTASILSTEARITASIESSKVENEPVSFSETEKDASYDSAVQLSRDTVDQSLPLPESSNAESQSGAQTAVANEVYRECTGGMEMHSVIFDIAVKGGSSENMSSKVSDAKPRRNNEVMLTQTVPFPLEESCCDTGQKGVEDSETTSQSGDKNSRLTAMPNCTSDVFKLDEGSLSSVLPDSQNKLCGLGSGSSSGNCDKSASSPDTIRTAELPQSANEERVKLSIEEGVNGSTNNNGPVSEVIDVDAINVLPISGDPKGNSISTEENSFTFGISSLADLSQKDDGKDSQPFPSISAGKVTPIVEGSPSTSGLVPTNTKISPAVSYGSQQVSEGQLTRGGSKGTHERKTRRGSAKGAGKETGKRGNHAKDTTPTRQSERGDKSTTVSLSPSAIFQFVQSSEMQHYGHLEGSNTKPIFVLTSSTSNLPDLNTSASPSTVFQQPFTDLQQVQLRAQIFVYGALIQGTAPDEAHMISAFGGPDGGKSTWENVWHSCMERLHSQKSHPVTPETPLQSRPGVRAPEQASKQSALQSKGISSPLGRTSSKGIPTVVNSMIPLSSPLWSIPTTSCDALQSSVMPRGPVMDYQQALTPLHPYQTPPVRNFVGHNTSWVSQVPFRGPWVPSPQTSAPDASARASILSNSETIKSPPIRESSVPHSSGIKHASASPMVQSGVPTSAPPLDPKEVAVSPVQNSIDPKSRRRKKTPVSGDLAQVVLQSQSQPKPVSSPAVTNHLSTSVAIMAPTSKATSEKFVISESPMLSTHVLKRADYDIERRIAVSEETLGKVKEARLQAEDAAALSAAAVSHSQEIWSQLEKEMNSGMATPASILKGENGTNSSSSIIIAAKEAARKRVEAASAATKRAENMDAIVKAAELAAEAVSQAGKIVAMGDSFLLSELVEAGPGGYWKVSRESSELVLKSSDTNREQLVNDSVRGGPDTSTKNLLEGPSDKDAGLITKHEKSAIPTEMARELMEDHIGLADGISGTAATNEKDSRGQKGRKVSDLAKTIGVVPESEIGSRSSSRTVRKDYEKAVETFKQNSIKENSLVEVLKDIDGSKAAWFTANVLSLDDGKAYVSYTEFQTDDGEGQLKECVALQGEGDKPPRIRIARPVTALRYEGTRKRRRDAMGDYNWSVGDRVDAWIRDSWWEGVVTEKNKKDETTLTVHFPAHGESSVVRAWHLRPSLVWKDGEWIDSSSLHGNVCTSHEGDTPQEKRLKLGSPAAEAKGKDKILRSKDVVESEKPENPRLLDLSASDRIFNVGKNMKNENKPETLRTIRTGLQKEGSRVIFGVPKPGKKRKFMEVSKHYVADQSNKITEAKDSVKLPKFSMPQGSGSRGWKNNSKSDVKERRLAETKSRAAKSGKPESVSGRTIPAKGNLLSAVSASEGVTLTEHSAKGKDSARHFENAFGKNNQMETGPLSSTEGAVEGPMLFSPLVPSADGTSRKVSTSNTKSERANKGKLAPAGGKLARIEEDKVFNNPAKSTSEVVEPRRSNRRIQPTSRLLEGLQSSLIISKIPSVSYDKGLKNQNRNGSRG</sequence>
<evidence type="ECO:0000256" key="1">
    <source>
        <dbReference type="SAM" id="MobiDB-lite"/>
    </source>
</evidence>
<feature type="region of interest" description="Disordered" evidence="1">
    <location>
        <begin position="1270"/>
        <end position="1335"/>
    </location>
</feature>
<feature type="region of interest" description="Disordered" evidence="1">
    <location>
        <begin position="819"/>
        <end position="848"/>
    </location>
</feature>
<dbReference type="Pfam" id="PF05641">
    <property type="entry name" value="Agenet"/>
    <property type="match status" value="1"/>
</dbReference>
<feature type="region of interest" description="Disordered" evidence="1">
    <location>
        <begin position="1556"/>
        <end position="1581"/>
    </location>
</feature>
<evidence type="ECO:0000313" key="3">
    <source>
        <dbReference type="EMBL" id="KAB1217004.1"/>
    </source>
</evidence>
<feature type="compositionally biased region" description="Polar residues" evidence="1">
    <location>
        <begin position="2037"/>
        <end position="2051"/>
    </location>
</feature>
<gene>
    <name evidence="3" type="ORF">CJ030_MR4G021317</name>
</gene>
<protein>
    <recommendedName>
        <fullName evidence="2">Agenet domain-containing protein</fullName>
    </recommendedName>
</protein>
<dbReference type="PANTHER" id="PTHR48429">
    <property type="entry name" value="AGENET DOMAIN-CONTAINING PROTEIN"/>
    <property type="match status" value="1"/>
</dbReference>
<feature type="compositionally biased region" description="Polar residues" evidence="1">
    <location>
        <begin position="2008"/>
        <end position="2020"/>
    </location>
</feature>
<dbReference type="Proteomes" id="UP000516437">
    <property type="component" value="Chromosome 4"/>
</dbReference>
<evidence type="ECO:0000313" key="4">
    <source>
        <dbReference type="Proteomes" id="UP000516437"/>
    </source>
</evidence>
<accession>A0A6A1VVM2</accession>
<feature type="compositionally biased region" description="Polar residues" evidence="1">
    <location>
        <begin position="1958"/>
        <end position="1969"/>
    </location>
</feature>
<feature type="region of interest" description="Disordered" evidence="1">
    <location>
        <begin position="650"/>
        <end position="671"/>
    </location>
</feature>
<feature type="compositionally biased region" description="Basic and acidic residues" evidence="1">
    <location>
        <begin position="2021"/>
        <end position="2033"/>
    </location>
</feature>
<feature type="region of interest" description="Disordered" evidence="1">
    <location>
        <begin position="1128"/>
        <end position="1176"/>
    </location>
</feature>
<dbReference type="PANTHER" id="PTHR48429:SF1">
    <property type="entry name" value="AGENET DOMAIN-CONTAINING PROTEIN"/>
    <property type="match status" value="1"/>
</dbReference>
<feature type="compositionally biased region" description="Polar residues" evidence="1">
    <location>
        <begin position="827"/>
        <end position="847"/>
    </location>
</feature>
<feature type="compositionally biased region" description="Basic and acidic residues" evidence="1">
    <location>
        <begin position="1970"/>
        <end position="1984"/>
    </location>
</feature>
<keyword evidence="4" id="KW-1185">Reference proteome</keyword>
<feature type="region of interest" description="Disordered" evidence="1">
    <location>
        <begin position="910"/>
        <end position="1017"/>
    </location>
</feature>
<comment type="caution">
    <text evidence="3">The sequence shown here is derived from an EMBL/GenBank/DDBJ whole genome shotgun (WGS) entry which is preliminary data.</text>
</comment>
<feature type="region of interest" description="Disordered" evidence="1">
    <location>
        <begin position="764"/>
        <end position="790"/>
    </location>
</feature>
<dbReference type="SMART" id="SM00743">
    <property type="entry name" value="Agenet"/>
    <property type="match status" value="2"/>
</dbReference>
<reference evidence="3 4" key="1">
    <citation type="journal article" date="2019" name="Plant Biotechnol. J.">
        <title>The red bayberry genome and genetic basis of sex determination.</title>
        <authorList>
            <person name="Jia H.M."/>
            <person name="Jia H.J."/>
            <person name="Cai Q.L."/>
            <person name="Wang Y."/>
            <person name="Zhao H.B."/>
            <person name="Yang W.F."/>
            <person name="Wang G.Y."/>
            <person name="Li Y.H."/>
            <person name="Zhan D.L."/>
            <person name="Shen Y.T."/>
            <person name="Niu Q.F."/>
            <person name="Chang L."/>
            <person name="Qiu J."/>
            <person name="Zhao L."/>
            <person name="Xie H.B."/>
            <person name="Fu W.Y."/>
            <person name="Jin J."/>
            <person name="Li X.W."/>
            <person name="Jiao Y."/>
            <person name="Zhou C.C."/>
            <person name="Tu T."/>
            <person name="Chai C.Y."/>
            <person name="Gao J.L."/>
            <person name="Fan L.J."/>
            <person name="van de Weg E."/>
            <person name="Wang J.Y."/>
            <person name="Gao Z.S."/>
        </authorList>
    </citation>
    <scope>NUCLEOTIDE SEQUENCE [LARGE SCALE GENOMIC DNA]</scope>
    <source>
        <tissue evidence="3">Leaves</tissue>
    </source>
</reference>
<dbReference type="CDD" id="cd20403">
    <property type="entry name" value="Tudor_Agenet_FMRP-like_rpt2"/>
    <property type="match status" value="1"/>
</dbReference>
<feature type="compositionally biased region" description="Polar residues" evidence="1">
    <location>
        <begin position="1153"/>
        <end position="1176"/>
    </location>
</feature>
<dbReference type="InterPro" id="IPR055274">
    <property type="entry name" value="SWO1"/>
</dbReference>
<proteinExistence type="predicted"/>
<feature type="compositionally biased region" description="Basic and acidic residues" evidence="1">
    <location>
        <begin position="987"/>
        <end position="1012"/>
    </location>
</feature>
<dbReference type="InterPro" id="IPR014002">
    <property type="entry name" value="Agenet_dom_plant"/>
</dbReference>
<feature type="domain" description="Agenet" evidence="2">
    <location>
        <begin position="1668"/>
        <end position="1742"/>
    </location>
</feature>
<feature type="domain" description="Agenet" evidence="2">
    <location>
        <begin position="1759"/>
        <end position="1817"/>
    </location>
</feature>
<name>A0A6A1VVM2_9ROSI</name>
<dbReference type="InterPro" id="IPR008395">
    <property type="entry name" value="Agenet-like_dom"/>
</dbReference>